<evidence type="ECO:0000256" key="1">
    <source>
        <dbReference type="SAM" id="MobiDB-lite"/>
    </source>
</evidence>
<proteinExistence type="predicted"/>
<accession>A0ABT8UMU0</accession>
<dbReference type="Pfam" id="PF04480">
    <property type="entry name" value="DUF559"/>
    <property type="match status" value="1"/>
</dbReference>
<evidence type="ECO:0000259" key="2">
    <source>
        <dbReference type="Pfam" id="PF04480"/>
    </source>
</evidence>
<dbReference type="InterPro" id="IPR007569">
    <property type="entry name" value="DUF559"/>
</dbReference>
<dbReference type="InterPro" id="IPR011335">
    <property type="entry name" value="Restrct_endonuc-II-like"/>
</dbReference>
<dbReference type="Gene3D" id="3.40.960.10">
    <property type="entry name" value="VSR Endonuclease"/>
    <property type="match status" value="1"/>
</dbReference>
<evidence type="ECO:0000313" key="4">
    <source>
        <dbReference type="Proteomes" id="UP001168823"/>
    </source>
</evidence>
<keyword evidence="4" id="KW-1185">Reference proteome</keyword>
<dbReference type="Proteomes" id="UP001168823">
    <property type="component" value="Unassembled WGS sequence"/>
</dbReference>
<dbReference type="RefSeq" id="WP_302916307.1">
    <property type="nucleotide sequence ID" value="NZ_JAUMSQ010000283.1"/>
</dbReference>
<reference evidence="3" key="1">
    <citation type="submission" date="2023-07" db="EMBL/GenBank/DDBJ databases">
        <title>Mycolicibacterium sp. nov., a novel bacterial species.</title>
        <authorList>
            <person name="Cao Y."/>
        </authorList>
    </citation>
    <scope>NUCLEOTIDE SEQUENCE</scope>
    <source>
        <strain evidence="3">KC 300</strain>
    </source>
</reference>
<feature type="compositionally biased region" description="Basic and acidic residues" evidence="1">
    <location>
        <begin position="280"/>
        <end position="306"/>
    </location>
</feature>
<dbReference type="EMBL" id="JAUMSQ010000283">
    <property type="protein sequence ID" value="MDO3639127.1"/>
    <property type="molecule type" value="Genomic_DNA"/>
</dbReference>
<dbReference type="SUPFAM" id="SSF52980">
    <property type="entry name" value="Restriction endonuclease-like"/>
    <property type="match status" value="1"/>
</dbReference>
<comment type="caution">
    <text evidence="3">The sequence shown here is derived from an EMBL/GenBank/DDBJ whole genome shotgun (WGS) entry which is preliminary data.</text>
</comment>
<organism evidence="3 4">
    <name type="scientific">Mycolicibacterium arseniciresistens</name>
    <dbReference type="NCBI Taxonomy" id="3062257"/>
    <lineage>
        <taxon>Bacteria</taxon>
        <taxon>Bacillati</taxon>
        <taxon>Actinomycetota</taxon>
        <taxon>Actinomycetes</taxon>
        <taxon>Mycobacteriales</taxon>
        <taxon>Mycobacteriaceae</taxon>
        <taxon>Mycolicibacterium</taxon>
    </lineage>
</organism>
<feature type="domain" description="DUF559" evidence="2">
    <location>
        <begin position="211"/>
        <end position="261"/>
    </location>
</feature>
<feature type="region of interest" description="Disordered" evidence="1">
    <location>
        <begin position="280"/>
        <end position="314"/>
    </location>
</feature>
<protein>
    <submittedName>
        <fullName evidence="3">DUF559 domain-containing protein</fullName>
    </submittedName>
</protein>
<sequence>MGRIFRGSEALAKGAVTRYELQRWHRRMFPDVYCEKAATLSLRDRIYGAWLWSDRRAVVAGLAASKMWGASYIDDDIPIELIWRHGRPPEGILTRNDALGDDEVTRFGRIPVTSNARTAFDLGRRLPRNEAVARLDALMWSCRFSTEEVLILAKRYPRARGLNALRVALPLVDGGADSPKETWLRLLLIDAGYPTPETQIPVYDAEGLIGVVDMGWKRLKIAVDYDGDYHRTSRARYVKDQRRVRRLEAAGWIVIRVIAEDPVDDILGRVADAWRRRGVDASKPDTRRAGRAAREARTDREIDVTSHRSRTSAA</sequence>
<evidence type="ECO:0000313" key="3">
    <source>
        <dbReference type="EMBL" id="MDO3639127.1"/>
    </source>
</evidence>
<name>A0ABT8UMU0_9MYCO</name>
<gene>
    <name evidence="3" type="ORF">Q2100_25525</name>
</gene>